<dbReference type="Gene3D" id="3.30.2400.30">
    <property type="match status" value="1"/>
</dbReference>
<evidence type="ECO:0000313" key="5">
    <source>
        <dbReference type="EMBL" id="TLD42918.1"/>
    </source>
</evidence>
<dbReference type="InterPro" id="IPR051429">
    <property type="entry name" value="Encapsulin_nc"/>
</dbReference>
<dbReference type="AlphaFoldDB" id="A0A533QDY8"/>
<dbReference type="InterPro" id="IPR007544">
    <property type="entry name" value="ENCAP"/>
</dbReference>
<keyword evidence="3" id="KW-1284">Encapsulin nanocompartment</keyword>
<organism evidence="5 6">
    <name type="scientific">Candidatus Jettenia ecosi</name>
    <dbReference type="NCBI Taxonomy" id="2494326"/>
    <lineage>
        <taxon>Bacteria</taxon>
        <taxon>Pseudomonadati</taxon>
        <taxon>Planctomycetota</taxon>
        <taxon>Candidatus Brocadiia</taxon>
        <taxon>Candidatus Brocadiales</taxon>
        <taxon>Candidatus Brocadiaceae</taxon>
        <taxon>Candidatus Jettenia</taxon>
    </lineage>
</organism>
<protein>
    <submittedName>
        <fullName evidence="5">Uncharacterized protein</fullName>
    </submittedName>
</protein>
<dbReference type="Proteomes" id="UP000319783">
    <property type="component" value="Unassembled WGS sequence"/>
</dbReference>
<dbReference type="PANTHER" id="PTHR37165">
    <property type="entry name" value="PEPTIDASE U56 FAMILY"/>
    <property type="match status" value="1"/>
</dbReference>
<comment type="similarity">
    <text evidence="2">Belongs to the encapsulin family. Family 1 subfamily.</text>
</comment>
<dbReference type="Pfam" id="PF04454">
    <property type="entry name" value="Linocin_M18"/>
    <property type="match status" value="1"/>
</dbReference>
<dbReference type="NCBIfam" id="NF041155">
    <property type="entry name" value="encap_f1"/>
    <property type="match status" value="1"/>
</dbReference>
<keyword evidence="4" id="KW-0732">Signal</keyword>
<feature type="signal peptide" evidence="4">
    <location>
        <begin position="1"/>
        <end position="42"/>
    </location>
</feature>
<comment type="subcellular location">
    <subcellularLocation>
        <location evidence="1">Encapsulin nanocompartment</location>
    </subcellularLocation>
</comment>
<dbReference type="EMBL" id="SULG01000011">
    <property type="protein sequence ID" value="TLD42918.1"/>
    <property type="molecule type" value="Genomic_DNA"/>
</dbReference>
<accession>A0A533QDY8</accession>
<name>A0A533QDY8_9BACT</name>
<proteinExistence type="inferred from homology"/>
<evidence type="ECO:0000256" key="4">
    <source>
        <dbReference type="SAM" id="SignalP"/>
    </source>
</evidence>
<evidence type="ECO:0000313" key="6">
    <source>
        <dbReference type="Proteomes" id="UP000319783"/>
    </source>
</evidence>
<gene>
    <name evidence="5" type="ORF">JETT_0818</name>
</gene>
<dbReference type="PANTHER" id="PTHR37165:SF1">
    <property type="entry name" value="TYPE 1 ENCAPSULIN SHELL PROTEIN"/>
    <property type="match status" value="1"/>
</dbReference>
<dbReference type="GO" id="GO:0140737">
    <property type="term" value="C:encapsulin nanocompartment"/>
    <property type="evidence" value="ECO:0007669"/>
    <property type="project" value="UniProtKB-SubCell"/>
</dbReference>
<feature type="chain" id="PRO_5021702307" evidence="4">
    <location>
        <begin position="43"/>
        <end position="385"/>
    </location>
</feature>
<dbReference type="Gene3D" id="3.30.2320.10">
    <property type="entry name" value="hypothetical protein PF0899 domain"/>
    <property type="match status" value="1"/>
</dbReference>
<reference evidence="5 6" key="1">
    <citation type="submission" date="2019-04" db="EMBL/GenBank/DDBJ databases">
        <title>Genome of a novel bacterium Candidatus Jettenia ecosi reconstructed from metagenome of an anammox bioreactor.</title>
        <authorList>
            <person name="Mardanov A.V."/>
            <person name="Beletsky A.V."/>
            <person name="Ravin N.V."/>
            <person name="Botchkova E.A."/>
            <person name="Litti Y.V."/>
            <person name="Nozhevnikova A.N."/>
        </authorList>
    </citation>
    <scope>NUCLEOTIDE SEQUENCE [LARGE SCALE GENOMIC DNA]</scope>
    <source>
        <strain evidence="5">J2</strain>
    </source>
</reference>
<evidence type="ECO:0000256" key="1">
    <source>
        <dbReference type="ARBA" id="ARBA00033738"/>
    </source>
</evidence>
<evidence type="ECO:0000256" key="2">
    <source>
        <dbReference type="ARBA" id="ARBA00033743"/>
    </source>
</evidence>
<sequence>MKEKVLIRKGGRVMGMLNKYKTLVIALLVTFCFSSWGSSVFAACTKENDCFSCHTAQELRKVHKNCQYLEQGCLACHKAPAASSGLAKEAGAPYSCSQGEASPGMKEAKFAEITSEVHLGAEDWAKLQRTVHETVEGHRVGRKFIEVYGPLGTGAQCVPLDTYAIPSWANVDMLGEGNEAIHSLKREIAHIPLIYKDFWLFWRDIEAGKKCNTPLDVSAAVGAAIAAAAREDDLIFHGLPEMGMSGLLNANGRNILKISDWSVIGNGFQDVVSAVEKLRSSGFSPPYALVVSPKLYALLHKVYERTGKLEIEGVKELVKGGVYQSPVFKKDVALVVATGRQNLDLAVGTNFKVEYWGSQDLNHRFRVVGSSVLRIKCPQAICTLE</sequence>
<comment type="caution">
    <text evidence="5">The sequence shown here is derived from an EMBL/GenBank/DDBJ whole genome shotgun (WGS) entry which is preliminary data.</text>
</comment>
<evidence type="ECO:0000256" key="3">
    <source>
        <dbReference type="ARBA" id="ARBA00033787"/>
    </source>
</evidence>